<evidence type="ECO:0000313" key="8">
    <source>
        <dbReference type="Proteomes" id="UP000048908"/>
    </source>
</evidence>
<comment type="similarity">
    <text evidence="2">Belongs to the thioredoxin family. DsbE subfamily.</text>
</comment>
<keyword evidence="5" id="KW-0676">Redox-active center</keyword>
<dbReference type="GO" id="GO:0030288">
    <property type="term" value="C:outer membrane-bounded periplasmic space"/>
    <property type="evidence" value="ECO:0007669"/>
    <property type="project" value="InterPro"/>
</dbReference>
<dbReference type="PANTHER" id="PTHR42852:SF6">
    <property type="entry name" value="THIOL:DISULFIDE INTERCHANGE PROTEIN DSBE"/>
    <property type="match status" value="1"/>
</dbReference>
<dbReference type="EMBL" id="CXPG01000016">
    <property type="protein sequence ID" value="CTQ32825.1"/>
    <property type="molecule type" value="Genomic_DNA"/>
</dbReference>
<gene>
    <name evidence="7" type="primary">cycY_1</name>
    <name evidence="7" type="ORF">JAN5088_01597</name>
</gene>
<dbReference type="InterPro" id="IPR004799">
    <property type="entry name" value="Periplasmic_diS_OxRdtase_DsbE"/>
</dbReference>
<dbReference type="PROSITE" id="PS51352">
    <property type="entry name" value="THIOREDOXIN_2"/>
    <property type="match status" value="1"/>
</dbReference>
<dbReference type="PROSITE" id="PS00194">
    <property type="entry name" value="THIOREDOXIN_1"/>
    <property type="match status" value="1"/>
</dbReference>
<dbReference type="PANTHER" id="PTHR42852">
    <property type="entry name" value="THIOL:DISULFIDE INTERCHANGE PROTEIN DSBE"/>
    <property type="match status" value="1"/>
</dbReference>
<dbReference type="Gene3D" id="3.40.30.10">
    <property type="entry name" value="Glutaredoxin"/>
    <property type="match status" value="1"/>
</dbReference>
<dbReference type="InterPro" id="IPR017937">
    <property type="entry name" value="Thioredoxin_CS"/>
</dbReference>
<dbReference type="STRING" id="282197.SAMN04488517_1184"/>
<organism evidence="7 8">
    <name type="scientific">Jannaschia rubra</name>
    <dbReference type="NCBI Taxonomy" id="282197"/>
    <lineage>
        <taxon>Bacteria</taxon>
        <taxon>Pseudomonadati</taxon>
        <taxon>Pseudomonadota</taxon>
        <taxon>Alphaproteobacteria</taxon>
        <taxon>Rhodobacterales</taxon>
        <taxon>Roseobacteraceae</taxon>
        <taxon>Jannaschia</taxon>
    </lineage>
</organism>
<dbReference type="InterPro" id="IPR050553">
    <property type="entry name" value="Thioredoxin_ResA/DsbE_sf"/>
</dbReference>
<keyword evidence="3" id="KW-0201">Cytochrome c-type biogenesis</keyword>
<accession>A0A0M6XRP7</accession>
<evidence type="ECO:0000256" key="4">
    <source>
        <dbReference type="ARBA" id="ARBA00023157"/>
    </source>
</evidence>
<dbReference type="NCBIfam" id="TIGR00385">
    <property type="entry name" value="dsbE"/>
    <property type="match status" value="1"/>
</dbReference>
<sequence length="179" mass="19128">MRWLALIPVALFALLGGFFVSGLYRDDPDALPSAFIGRPAPQLTLSVMPGQTPLTPAMLTDGQVKLVNFWASWCVPCRVEHPQLEALSEVVPVYGINYKDSRDGTSDAAQAFLDELGNPYAAISADDQGRTGIDWGVTGVPETFVIDGEGVVRLRFAGPITQSVATDTILPAIEAARAP</sequence>
<dbReference type="InterPro" id="IPR013766">
    <property type="entry name" value="Thioredoxin_domain"/>
</dbReference>
<dbReference type="RefSeq" id="WP_055682283.1">
    <property type="nucleotide sequence ID" value="NZ_CXPG01000016.1"/>
</dbReference>
<dbReference type="Proteomes" id="UP000048908">
    <property type="component" value="Unassembled WGS sequence"/>
</dbReference>
<proteinExistence type="inferred from homology"/>
<evidence type="ECO:0000256" key="5">
    <source>
        <dbReference type="ARBA" id="ARBA00023284"/>
    </source>
</evidence>
<protein>
    <submittedName>
        <fullName evidence="7">Cytochrome c biogenesis protein CycY</fullName>
    </submittedName>
</protein>
<dbReference type="InterPro" id="IPR036249">
    <property type="entry name" value="Thioredoxin-like_sf"/>
</dbReference>
<evidence type="ECO:0000259" key="6">
    <source>
        <dbReference type="PROSITE" id="PS51352"/>
    </source>
</evidence>
<evidence type="ECO:0000256" key="1">
    <source>
        <dbReference type="ARBA" id="ARBA00004196"/>
    </source>
</evidence>
<keyword evidence="8" id="KW-1185">Reference proteome</keyword>
<dbReference type="InterPro" id="IPR013740">
    <property type="entry name" value="Redoxin"/>
</dbReference>
<name>A0A0M6XRP7_9RHOB</name>
<dbReference type="SUPFAM" id="SSF52833">
    <property type="entry name" value="Thioredoxin-like"/>
    <property type="match status" value="1"/>
</dbReference>
<comment type="subcellular location">
    <subcellularLocation>
        <location evidence="1">Cell envelope</location>
    </subcellularLocation>
</comment>
<dbReference type="AlphaFoldDB" id="A0A0M6XRP7"/>
<dbReference type="Pfam" id="PF08534">
    <property type="entry name" value="Redoxin"/>
    <property type="match status" value="1"/>
</dbReference>
<evidence type="ECO:0000256" key="3">
    <source>
        <dbReference type="ARBA" id="ARBA00022748"/>
    </source>
</evidence>
<dbReference type="GO" id="GO:0017004">
    <property type="term" value="P:cytochrome complex assembly"/>
    <property type="evidence" value="ECO:0007669"/>
    <property type="project" value="UniProtKB-KW"/>
</dbReference>
<feature type="domain" description="Thioredoxin" evidence="6">
    <location>
        <begin position="34"/>
        <end position="178"/>
    </location>
</feature>
<reference evidence="7 8" key="1">
    <citation type="submission" date="2015-07" db="EMBL/GenBank/DDBJ databases">
        <authorList>
            <person name="Noorani M."/>
        </authorList>
    </citation>
    <scope>NUCLEOTIDE SEQUENCE [LARGE SCALE GENOMIC DNA]</scope>
    <source>
        <strain evidence="7 8">CECT 5088</strain>
    </source>
</reference>
<evidence type="ECO:0000256" key="2">
    <source>
        <dbReference type="ARBA" id="ARBA00007758"/>
    </source>
</evidence>
<dbReference type="CDD" id="cd03010">
    <property type="entry name" value="TlpA_like_DsbE"/>
    <property type="match status" value="1"/>
</dbReference>
<dbReference type="OrthoDB" id="9799347at2"/>
<evidence type="ECO:0000313" key="7">
    <source>
        <dbReference type="EMBL" id="CTQ32825.1"/>
    </source>
</evidence>
<dbReference type="GO" id="GO:0015036">
    <property type="term" value="F:disulfide oxidoreductase activity"/>
    <property type="evidence" value="ECO:0007669"/>
    <property type="project" value="InterPro"/>
</dbReference>
<keyword evidence="4" id="KW-1015">Disulfide bond</keyword>